<keyword evidence="4" id="KW-1185">Reference proteome</keyword>
<gene>
    <name evidence="3" type="ordered locus">Dtox_3482</name>
</gene>
<dbReference type="InterPro" id="IPR000572">
    <property type="entry name" value="OxRdtase_Mopterin-bd_dom"/>
</dbReference>
<keyword evidence="1" id="KW-0732">Signal</keyword>
<evidence type="ECO:0000313" key="4">
    <source>
        <dbReference type="Proteomes" id="UP000002217"/>
    </source>
</evidence>
<reference evidence="3 4" key="1">
    <citation type="journal article" date="2009" name="Stand. Genomic Sci.">
        <title>Complete genome sequence of Desulfotomaculum acetoxidans type strain (5575).</title>
        <authorList>
            <person name="Spring S."/>
            <person name="Lapidus A."/>
            <person name="Schroder M."/>
            <person name="Gleim D."/>
            <person name="Sims D."/>
            <person name="Meincke L."/>
            <person name="Glavina Del Rio T."/>
            <person name="Tice H."/>
            <person name="Copeland A."/>
            <person name="Cheng J.F."/>
            <person name="Lucas S."/>
            <person name="Chen F."/>
            <person name="Nolan M."/>
            <person name="Bruce D."/>
            <person name="Goodwin L."/>
            <person name="Pitluck S."/>
            <person name="Ivanova N."/>
            <person name="Mavromatis K."/>
            <person name="Mikhailova N."/>
            <person name="Pati A."/>
            <person name="Chen A."/>
            <person name="Palaniappan K."/>
            <person name="Land M."/>
            <person name="Hauser L."/>
            <person name="Chang Y.J."/>
            <person name="Jeffries C.D."/>
            <person name="Chain P."/>
            <person name="Saunders E."/>
            <person name="Brettin T."/>
            <person name="Detter J.C."/>
            <person name="Goker M."/>
            <person name="Bristow J."/>
            <person name="Eisen J.A."/>
            <person name="Markowitz V."/>
            <person name="Hugenholtz P."/>
            <person name="Kyrpides N.C."/>
            <person name="Klenk H.P."/>
            <person name="Han C."/>
        </authorList>
    </citation>
    <scope>NUCLEOTIDE SEQUENCE [LARGE SCALE GENOMIC DNA]</scope>
    <source>
        <strain evidence="4">ATCC 49208 / DSM 771 / VKM B-1644</strain>
    </source>
</reference>
<dbReference type="PROSITE" id="PS00430">
    <property type="entry name" value="TONB_DEPENDENT_REC_1"/>
    <property type="match status" value="1"/>
</dbReference>
<protein>
    <recommendedName>
        <fullName evidence="2">Oxidoreductase molybdopterin-binding domain-containing protein</fullName>
    </recommendedName>
</protein>
<accession>C8W6U2</accession>
<dbReference type="STRING" id="485916.Dtox_3482"/>
<dbReference type="eggNOG" id="COG2041">
    <property type="taxonomic scope" value="Bacteria"/>
</dbReference>
<dbReference type="HOGENOM" id="CLU_754256_0_0_9"/>
<evidence type="ECO:0000256" key="1">
    <source>
        <dbReference type="SAM" id="SignalP"/>
    </source>
</evidence>
<dbReference type="EMBL" id="CP001720">
    <property type="protein sequence ID" value="ACV64201.1"/>
    <property type="molecule type" value="Genomic_DNA"/>
</dbReference>
<dbReference type="InterPro" id="IPR010916">
    <property type="entry name" value="TonB_box_CS"/>
</dbReference>
<dbReference type="KEGG" id="dae:Dtox_3482"/>
<evidence type="ECO:0000259" key="2">
    <source>
        <dbReference type="Pfam" id="PF00174"/>
    </source>
</evidence>
<evidence type="ECO:0000313" key="3">
    <source>
        <dbReference type="EMBL" id="ACV64201.1"/>
    </source>
</evidence>
<proteinExistence type="predicted"/>
<sequence length="371" mass="40764">MMNKNFTIPMLLSLLLLMSITACKSWKPGAAAGTPGPFDGEKIIVQGLRDRDFTITLGDLKKLPAVTKHGEATRANGETVSVDATGPLLDTFLRQYGKSQKDFSRVRFTAKDRYSIAVPHEILANRQIILSYINDGEPMPEDWYPLHIIIPGERSMYWVRGTVFMGFETGDSRKSVNKVVFLETAAGNLPQEDYRYFDSVDKVIKTRDLITKYVGNDDKAVGSVFLKAGDGLQKNETGANFLSAYIKISGKDAPKFIAPSLPTGMHIRDLLYVVYDQTAIFDCTEAITCLPKQTVENKEGIALSQIFKQIGMTGGNNYRFTGADGRSVELAADNLGNGLVYQNDGGFLTFITSGGSGINKVDNLLSIEVLK</sequence>
<feature type="chain" id="PRO_5038849306" description="Oxidoreductase molybdopterin-binding domain-containing protein" evidence="1">
    <location>
        <begin position="25"/>
        <end position="371"/>
    </location>
</feature>
<dbReference type="Pfam" id="PF00174">
    <property type="entry name" value="Oxidored_molyb"/>
    <property type="match status" value="1"/>
</dbReference>
<dbReference type="RefSeq" id="WP_015758891.1">
    <property type="nucleotide sequence ID" value="NC_013216.1"/>
</dbReference>
<dbReference type="Gene3D" id="3.90.420.10">
    <property type="entry name" value="Oxidoreductase, molybdopterin-binding domain"/>
    <property type="match status" value="1"/>
</dbReference>
<dbReference type="PROSITE" id="PS51257">
    <property type="entry name" value="PROKAR_LIPOPROTEIN"/>
    <property type="match status" value="1"/>
</dbReference>
<dbReference type="SUPFAM" id="SSF56524">
    <property type="entry name" value="Oxidoreductase molybdopterin-binding domain"/>
    <property type="match status" value="1"/>
</dbReference>
<dbReference type="AlphaFoldDB" id="C8W6U2"/>
<dbReference type="InterPro" id="IPR036374">
    <property type="entry name" value="OxRdtase_Mopterin-bd_sf"/>
</dbReference>
<feature type="domain" description="Oxidoreductase molybdopterin-binding" evidence="2">
    <location>
        <begin position="43"/>
        <end position="160"/>
    </location>
</feature>
<dbReference type="Proteomes" id="UP000002217">
    <property type="component" value="Chromosome"/>
</dbReference>
<name>C8W6U2_DESAS</name>
<organism evidence="3 4">
    <name type="scientific">Desulfofarcimen acetoxidans (strain ATCC 49208 / DSM 771 / KCTC 5769 / VKM B-1644 / 5575)</name>
    <name type="common">Desulfotomaculum acetoxidans</name>
    <dbReference type="NCBI Taxonomy" id="485916"/>
    <lineage>
        <taxon>Bacteria</taxon>
        <taxon>Bacillati</taxon>
        <taxon>Bacillota</taxon>
        <taxon>Clostridia</taxon>
        <taxon>Eubacteriales</taxon>
        <taxon>Peptococcaceae</taxon>
        <taxon>Desulfofarcimen</taxon>
    </lineage>
</organism>
<feature type="signal peptide" evidence="1">
    <location>
        <begin position="1"/>
        <end position="24"/>
    </location>
</feature>
<dbReference type="OrthoDB" id="1704220at2"/>